<dbReference type="InterPro" id="IPR048260">
    <property type="entry name" value="Cytochrome_b_C_euk/bac"/>
</dbReference>
<gene>
    <name evidence="23" type="primary">cytb</name>
</gene>
<evidence type="ECO:0000256" key="6">
    <source>
        <dbReference type="ARBA" id="ARBA00022617"/>
    </source>
</evidence>
<keyword evidence="10" id="KW-0999">Mitochondrion inner membrane</keyword>
<dbReference type="GO" id="GO:0005743">
    <property type="term" value="C:mitochondrial inner membrane"/>
    <property type="evidence" value="ECO:0007669"/>
    <property type="project" value="UniProtKB-SubCell"/>
</dbReference>
<name>Q1KQ23_9SAUR</name>
<evidence type="ECO:0000313" key="23">
    <source>
        <dbReference type="EMBL" id="ABF00456.1"/>
    </source>
</evidence>
<keyword evidence="14" id="KW-0830">Ubiquinone</keyword>
<evidence type="ECO:0000256" key="3">
    <source>
        <dbReference type="ARBA" id="ARBA00011660"/>
    </source>
</evidence>
<dbReference type="InterPro" id="IPR048259">
    <property type="entry name" value="Cytochrome_b_N_euk/bac"/>
</dbReference>
<feature type="binding site" evidence="18">
    <location>
        <position position="202"/>
    </location>
    <ligand>
        <name>a ubiquinone</name>
        <dbReference type="ChEBI" id="CHEBI:16389"/>
    </ligand>
</feature>
<keyword evidence="15 20" id="KW-0496">Mitochondrion</keyword>
<dbReference type="SUPFAM" id="SSF81342">
    <property type="entry name" value="Transmembrane di-heme cytochromes"/>
    <property type="match status" value="1"/>
</dbReference>
<dbReference type="PROSITE" id="PS51003">
    <property type="entry name" value="CYTB_CTER"/>
    <property type="match status" value="1"/>
</dbReference>
<dbReference type="FunFam" id="1.20.810.10:FF:000002">
    <property type="entry name" value="Cytochrome b"/>
    <property type="match status" value="1"/>
</dbReference>
<evidence type="ECO:0000256" key="10">
    <source>
        <dbReference type="ARBA" id="ARBA00022792"/>
    </source>
</evidence>
<evidence type="ECO:0000256" key="18">
    <source>
        <dbReference type="PIRSR" id="PIRSR038885-1"/>
    </source>
</evidence>
<evidence type="ECO:0000256" key="2">
    <source>
        <dbReference type="ARBA" id="ARBA00004448"/>
    </source>
</evidence>
<evidence type="ECO:0000256" key="17">
    <source>
        <dbReference type="ARBA" id="ARBA00061233"/>
    </source>
</evidence>
<dbReference type="GO" id="GO:0046872">
    <property type="term" value="F:metal ion binding"/>
    <property type="evidence" value="ECO:0007669"/>
    <property type="project" value="UniProtKB-UniRule"/>
</dbReference>
<dbReference type="GO" id="GO:0045275">
    <property type="term" value="C:respiratory chain complex III"/>
    <property type="evidence" value="ECO:0007669"/>
    <property type="project" value="InterPro"/>
</dbReference>
<dbReference type="InterPro" id="IPR005797">
    <property type="entry name" value="Cyt_b/b6_N"/>
</dbReference>
<evidence type="ECO:0000256" key="12">
    <source>
        <dbReference type="ARBA" id="ARBA00022989"/>
    </source>
</evidence>
<keyword evidence="13 19" id="KW-0408">Iron</keyword>
<proteinExistence type="inferred from homology"/>
<feature type="transmembrane region" description="Helical" evidence="20">
    <location>
        <begin position="289"/>
        <end position="309"/>
    </location>
</feature>
<accession>Q1KQ23</accession>
<feature type="binding site" description="axial binding residue" evidence="19">
    <location>
        <position position="197"/>
    </location>
    <ligand>
        <name>heme b</name>
        <dbReference type="ChEBI" id="CHEBI:60344"/>
        <label>b566</label>
    </ligand>
    <ligandPart>
        <name>Fe</name>
        <dbReference type="ChEBI" id="CHEBI:18248"/>
    </ligandPart>
</feature>
<evidence type="ECO:0000256" key="20">
    <source>
        <dbReference type="RuleBase" id="RU362117"/>
    </source>
</evidence>
<evidence type="ECO:0000256" key="7">
    <source>
        <dbReference type="ARBA" id="ARBA00022660"/>
    </source>
</evidence>
<evidence type="ECO:0000256" key="13">
    <source>
        <dbReference type="ARBA" id="ARBA00023004"/>
    </source>
</evidence>
<dbReference type="PIRSF" id="PIRSF038885">
    <property type="entry name" value="COB"/>
    <property type="match status" value="1"/>
</dbReference>
<evidence type="ECO:0000256" key="15">
    <source>
        <dbReference type="ARBA" id="ARBA00023128"/>
    </source>
</evidence>
<comment type="cofactor">
    <cofactor evidence="19">
        <name>heme</name>
        <dbReference type="ChEBI" id="CHEBI:30413"/>
    </cofactor>
    <text evidence="19">Binds 2 heme groups non-covalently.</text>
</comment>
<feature type="domain" description="Cytochrome b/b6 C-terminal region profile" evidence="22">
    <location>
        <begin position="211"/>
        <end position="381"/>
    </location>
</feature>
<dbReference type="GO" id="GO:0008121">
    <property type="term" value="F:quinol-cytochrome-c reductase activity"/>
    <property type="evidence" value="ECO:0007669"/>
    <property type="project" value="InterPro"/>
</dbReference>
<dbReference type="Pfam" id="PF00032">
    <property type="entry name" value="Cytochrom_B_C"/>
    <property type="match status" value="1"/>
</dbReference>
<evidence type="ECO:0000256" key="5">
    <source>
        <dbReference type="ARBA" id="ARBA00022448"/>
    </source>
</evidence>
<comment type="function">
    <text evidence="1 20">Component of the ubiquinol-cytochrome c reductase complex (complex III or cytochrome b-c1 complex) that is part of the mitochondrial respiratory chain. The b-c1 complex mediates electron transfer from ubiquinol to cytochrome c. Contributes to the generation of a proton gradient across the mitochondrial membrane that is then used for ATP synthesis.</text>
</comment>
<dbReference type="PROSITE" id="PS51002">
    <property type="entry name" value="CYTB_NTER"/>
    <property type="match status" value="1"/>
</dbReference>
<keyword evidence="7 20" id="KW-0679">Respiratory chain</keyword>
<keyword evidence="8 20" id="KW-0812">Transmembrane</keyword>
<dbReference type="SUPFAM" id="SSF81648">
    <property type="entry name" value="a domain/subunit of cytochrome bc1 complex (Ubiquinol-cytochrome c reductase)"/>
    <property type="match status" value="1"/>
</dbReference>
<dbReference type="PANTHER" id="PTHR19271:SF16">
    <property type="entry name" value="CYTOCHROME B"/>
    <property type="match status" value="1"/>
</dbReference>
<evidence type="ECO:0000259" key="21">
    <source>
        <dbReference type="PROSITE" id="PS51002"/>
    </source>
</evidence>
<evidence type="ECO:0000256" key="4">
    <source>
        <dbReference type="ARBA" id="ARBA00013531"/>
    </source>
</evidence>
<evidence type="ECO:0000256" key="9">
    <source>
        <dbReference type="ARBA" id="ARBA00022723"/>
    </source>
</evidence>
<dbReference type="InterPro" id="IPR027387">
    <property type="entry name" value="Cytb/b6-like_sf"/>
</dbReference>
<comment type="subunit">
    <text evidence="3">The cytochrome bc1 complex contains 3 respiratory subunits (MT-CYB, CYC1 and UQCRFS1), 2 core proteins (UQCRC1 and UQCRC2) and probably 6 low-molecular weight proteins.</text>
</comment>
<feature type="transmembrane region" description="Helical" evidence="20">
    <location>
        <begin position="230"/>
        <end position="251"/>
    </location>
</feature>
<reference evidence="23" key="1">
    <citation type="journal article" date="2006" name="J. Exp. Zool. B Mol. Dev. Evol.">
        <title>Multiple copies of coding as well as pseudogene c-mos sequence exist in three lacertid species.</title>
        <authorList>
            <person name="Pavlicev M."/>
            <person name="Mayer W."/>
        </authorList>
    </citation>
    <scope>NUCLEOTIDE SEQUENCE</scope>
    <source>
        <strain evidence="23">DJ2</strain>
    </source>
</reference>
<feature type="transmembrane region" description="Helical" evidence="20">
    <location>
        <begin position="347"/>
        <end position="372"/>
    </location>
</feature>
<feature type="transmembrane region" description="Helical" evidence="20">
    <location>
        <begin position="31"/>
        <end position="57"/>
    </location>
</feature>
<evidence type="ECO:0000256" key="16">
    <source>
        <dbReference type="ARBA" id="ARBA00023136"/>
    </source>
</evidence>
<feature type="binding site" description="axial binding residue" evidence="19">
    <location>
        <position position="183"/>
    </location>
    <ligand>
        <name>heme b</name>
        <dbReference type="ChEBI" id="CHEBI:60344"/>
        <label>b562</label>
    </ligand>
    <ligandPart>
        <name>Fe</name>
        <dbReference type="ChEBI" id="CHEBI:18248"/>
    </ligandPart>
</feature>
<dbReference type="AlphaFoldDB" id="Q1KQ23"/>
<organism evidence="23">
    <name type="scientific">Phoenicolacerta laevis</name>
    <name type="common">Lebanon lizard</name>
    <dbReference type="NCBI Taxonomy" id="575500"/>
    <lineage>
        <taxon>Eukaryota</taxon>
        <taxon>Metazoa</taxon>
        <taxon>Chordata</taxon>
        <taxon>Craniata</taxon>
        <taxon>Vertebrata</taxon>
        <taxon>Euteleostomi</taxon>
        <taxon>Lepidosauria</taxon>
        <taxon>Squamata</taxon>
        <taxon>Bifurcata</taxon>
        <taxon>Unidentata</taxon>
        <taxon>Episquamata</taxon>
        <taxon>Laterata</taxon>
        <taxon>Lacertibaenia</taxon>
        <taxon>Lacertidae</taxon>
        <taxon>Phoenicolacerta</taxon>
    </lineage>
</organism>
<evidence type="ECO:0000256" key="8">
    <source>
        <dbReference type="ARBA" id="ARBA00022692"/>
    </source>
</evidence>
<keyword evidence="5 20" id="KW-0813">Transport</keyword>
<evidence type="ECO:0000256" key="11">
    <source>
        <dbReference type="ARBA" id="ARBA00022982"/>
    </source>
</evidence>
<dbReference type="CDD" id="cd00284">
    <property type="entry name" value="Cytochrome_b_N"/>
    <property type="match status" value="1"/>
</dbReference>
<keyword evidence="12 20" id="KW-1133">Transmembrane helix</keyword>
<dbReference type="InterPro" id="IPR030689">
    <property type="entry name" value="Cytochrome_b"/>
</dbReference>
<comment type="subcellular location">
    <subcellularLocation>
        <location evidence="2">Mitochondrion inner membrane</location>
        <topology evidence="2">Multi-pass membrane protein</topology>
    </subcellularLocation>
</comment>
<evidence type="ECO:0000256" key="19">
    <source>
        <dbReference type="PIRSR" id="PIRSR038885-2"/>
    </source>
</evidence>
<comment type="cofactor">
    <cofactor evidence="20">
        <name>heme b</name>
        <dbReference type="ChEBI" id="CHEBI:60344"/>
    </cofactor>
    <text evidence="20">Binds 2 heme groups non-covalently.</text>
</comment>
<dbReference type="InterPro" id="IPR005798">
    <property type="entry name" value="Cyt_b/b6_C"/>
</dbReference>
<protein>
    <recommendedName>
        <fullName evidence="4 20">Cytochrome b</fullName>
    </recommendedName>
</protein>
<dbReference type="EMBL" id="DQ461754">
    <property type="protein sequence ID" value="ABF00456.1"/>
    <property type="molecule type" value="Genomic_DNA"/>
</dbReference>
<dbReference type="GO" id="GO:0016491">
    <property type="term" value="F:oxidoreductase activity"/>
    <property type="evidence" value="ECO:0007669"/>
    <property type="project" value="UniProtKB-UniRule"/>
</dbReference>
<feature type="domain" description="Cytochrome b/b6 N-terminal region profile" evidence="21">
    <location>
        <begin position="2"/>
        <end position="210"/>
    </location>
</feature>
<dbReference type="PANTHER" id="PTHR19271">
    <property type="entry name" value="CYTOCHROME B"/>
    <property type="match status" value="1"/>
</dbReference>
<dbReference type="InterPro" id="IPR036150">
    <property type="entry name" value="Cyt_b/b6_C_sf"/>
</dbReference>
<evidence type="ECO:0000256" key="14">
    <source>
        <dbReference type="ARBA" id="ARBA00023075"/>
    </source>
</evidence>
<geneLocation type="mitochondrion" evidence="23"/>
<feature type="transmembrane region" description="Helical" evidence="20">
    <location>
        <begin position="114"/>
        <end position="134"/>
    </location>
</feature>
<evidence type="ECO:0000259" key="22">
    <source>
        <dbReference type="PROSITE" id="PS51003"/>
    </source>
</evidence>
<evidence type="ECO:0000256" key="1">
    <source>
        <dbReference type="ARBA" id="ARBA00002566"/>
    </source>
</evidence>
<feature type="transmembrane region" description="Helical" evidence="20">
    <location>
        <begin position="141"/>
        <end position="158"/>
    </location>
</feature>
<comment type="similarity">
    <text evidence="17 20">Belongs to the cytochrome b family.</text>
</comment>
<feature type="transmembrane region" description="Helical" evidence="20">
    <location>
        <begin position="321"/>
        <end position="341"/>
    </location>
</feature>
<keyword evidence="6 19" id="KW-0349">Heme</keyword>
<reference evidence="23" key="2">
    <citation type="submission" date="2010-09" db="EMBL/GenBank/DDBJ databases">
        <authorList>
            <person name="Pavlicev M."/>
            <person name="Mayer W."/>
        </authorList>
    </citation>
    <scope>NUCLEOTIDE SEQUENCE</scope>
    <source>
        <strain evidence="23">DJ2</strain>
    </source>
</reference>
<feature type="binding site" description="axial binding residue" evidence="19">
    <location>
        <position position="98"/>
    </location>
    <ligand>
        <name>heme b</name>
        <dbReference type="ChEBI" id="CHEBI:60344"/>
        <label>b566</label>
    </ligand>
    <ligandPart>
        <name>Fe</name>
        <dbReference type="ChEBI" id="CHEBI:18248"/>
    </ligandPart>
</feature>
<dbReference type="CDD" id="cd00290">
    <property type="entry name" value="cytochrome_b_C"/>
    <property type="match status" value="1"/>
</dbReference>
<dbReference type="GO" id="GO:0006122">
    <property type="term" value="P:mitochondrial electron transport, ubiquinol to cytochrome c"/>
    <property type="evidence" value="ECO:0007669"/>
    <property type="project" value="TreeGrafter"/>
</dbReference>
<dbReference type="Gene3D" id="1.20.810.10">
    <property type="entry name" value="Cytochrome Bc1 Complex, Chain C"/>
    <property type="match status" value="1"/>
</dbReference>
<dbReference type="InterPro" id="IPR016174">
    <property type="entry name" value="Di-haem_cyt_TM"/>
</dbReference>
<feature type="transmembrane region" description="Helical" evidence="20">
    <location>
        <begin position="78"/>
        <end position="99"/>
    </location>
</feature>
<feature type="transmembrane region" description="Helical" evidence="20">
    <location>
        <begin position="178"/>
        <end position="201"/>
    </location>
</feature>
<keyword evidence="16 20" id="KW-0472">Membrane</keyword>
<keyword evidence="11 20" id="KW-0249">Electron transport</keyword>
<sequence>MTLNLRKQHPILKIINNSFIDLPTPSNISAWWNFGSLLGLCLIIQTITGLFLAMHYTADISSAFSSVAHIHRDVQYGWLIRNLHANGASVFFICIYLHIGRGLYYGSYLYTETWNIGVILLLLVMATAFMGYVLPWGQMSFWGATVITNLLSAAPYVGETLVQWIWGGFAVDNATLTRFFTLHFMLPFLIMGASMVHLLFLHETGSNNPTGLNSNVDKIPFHPYFSYKDLLGALILLTSLLSLALFSPNLLGDPENFTPANPLVTPPHIKPEWYFLFAYAILRSIPNKLGGVLALLFSILILLILPFTHLSKQRTLAFRPLSQMLFWLLISDIVILTWIGGQPVEHPFIIIGQLASVLYFFIFLFLMPALALMENTLLKWQ</sequence>
<dbReference type="Pfam" id="PF00033">
    <property type="entry name" value="Cytochrome_B"/>
    <property type="match status" value="1"/>
</dbReference>
<keyword evidence="9 19" id="KW-0479">Metal-binding</keyword>
<feature type="binding site" description="axial binding residue" evidence="19">
    <location>
        <position position="84"/>
    </location>
    <ligand>
        <name>heme b</name>
        <dbReference type="ChEBI" id="CHEBI:60344"/>
        <label>b562</label>
    </ligand>
    <ligandPart>
        <name>Fe</name>
        <dbReference type="ChEBI" id="CHEBI:18248"/>
    </ligandPart>
</feature>